<evidence type="ECO:0000256" key="1">
    <source>
        <dbReference type="ARBA" id="ARBA00004651"/>
    </source>
</evidence>
<name>A0ABQ0UQF3_9MICO</name>
<organism evidence="10 11">
    <name type="scientific">Frigoribacterium faeni</name>
    <dbReference type="NCBI Taxonomy" id="145483"/>
    <lineage>
        <taxon>Bacteria</taxon>
        <taxon>Bacillati</taxon>
        <taxon>Actinomycetota</taxon>
        <taxon>Actinomycetes</taxon>
        <taxon>Micrococcales</taxon>
        <taxon>Microbacteriaceae</taxon>
        <taxon>Frigoribacterium</taxon>
    </lineage>
</organism>
<feature type="transmembrane region" description="Helical" evidence="8">
    <location>
        <begin position="90"/>
        <end position="115"/>
    </location>
</feature>
<keyword evidence="5 8" id="KW-1133">Transmembrane helix</keyword>
<feature type="domain" description="Phosphatidic acid phosphatase type 2/haloperoxidase" evidence="9">
    <location>
        <begin position="121"/>
        <end position="225"/>
    </location>
</feature>
<evidence type="ECO:0000256" key="8">
    <source>
        <dbReference type="SAM" id="Phobius"/>
    </source>
</evidence>
<evidence type="ECO:0000313" key="10">
    <source>
        <dbReference type="EMBL" id="GEK83712.1"/>
    </source>
</evidence>
<dbReference type="SUPFAM" id="SSF48317">
    <property type="entry name" value="Acid phosphatase/Vanadium-dependent haloperoxidase"/>
    <property type="match status" value="1"/>
</dbReference>
<comment type="subcellular location">
    <subcellularLocation>
        <location evidence="1">Cell membrane</location>
        <topology evidence="1">Multi-pass membrane protein</topology>
    </subcellularLocation>
</comment>
<evidence type="ECO:0000256" key="2">
    <source>
        <dbReference type="ARBA" id="ARBA00022475"/>
    </source>
</evidence>
<evidence type="ECO:0000259" key="9">
    <source>
        <dbReference type="SMART" id="SM00014"/>
    </source>
</evidence>
<sequence>MEARAGPSAAGYGLGMRTDPLSPKPASPAEERVARRVQRRWWVFSALGAIGVVLLLGVVITARSGVIGVDEEFMGELVEHRSPFWDAPSLVFNVIGAGVVGVFVVPLGVAAVLLLRRRRWAAFYWITACALSAGVVQVVKHAFGRARPADIMVVSDYGSFPSGHTANAATLAVVLGVILRRVWVWAAGVLYTVAMLLSRTYLGAHWLTDTIGGLLIGAGVAVVLWAPFAHRLLAEQERVRGRGWIWQHRES</sequence>
<evidence type="ECO:0000256" key="3">
    <source>
        <dbReference type="ARBA" id="ARBA00022692"/>
    </source>
</evidence>
<evidence type="ECO:0000256" key="6">
    <source>
        <dbReference type="ARBA" id="ARBA00023136"/>
    </source>
</evidence>
<evidence type="ECO:0000256" key="5">
    <source>
        <dbReference type="ARBA" id="ARBA00022989"/>
    </source>
</evidence>
<comment type="caution">
    <text evidence="10">The sequence shown here is derived from an EMBL/GenBank/DDBJ whole genome shotgun (WGS) entry which is preliminary data.</text>
</comment>
<feature type="transmembrane region" description="Helical" evidence="8">
    <location>
        <begin position="41"/>
        <end position="62"/>
    </location>
</feature>
<evidence type="ECO:0000256" key="4">
    <source>
        <dbReference type="ARBA" id="ARBA00022801"/>
    </source>
</evidence>
<evidence type="ECO:0000256" key="7">
    <source>
        <dbReference type="SAM" id="MobiDB-lite"/>
    </source>
</evidence>
<dbReference type="PANTHER" id="PTHR14969:SF62">
    <property type="entry name" value="DECAPRENYLPHOSPHORYL-5-PHOSPHORIBOSE PHOSPHATASE RV3807C-RELATED"/>
    <property type="match status" value="1"/>
</dbReference>
<protein>
    <recommendedName>
        <fullName evidence="9">Phosphatidic acid phosphatase type 2/haloperoxidase domain-containing protein</fullName>
    </recommendedName>
</protein>
<dbReference type="Gene3D" id="1.20.144.10">
    <property type="entry name" value="Phosphatidic acid phosphatase type 2/haloperoxidase"/>
    <property type="match status" value="1"/>
</dbReference>
<dbReference type="CDD" id="cd03392">
    <property type="entry name" value="PAP2_like_2"/>
    <property type="match status" value="1"/>
</dbReference>
<accession>A0ABQ0UQF3</accession>
<keyword evidence="4" id="KW-0378">Hydrolase</keyword>
<keyword evidence="3 8" id="KW-0812">Transmembrane</keyword>
<dbReference type="PANTHER" id="PTHR14969">
    <property type="entry name" value="SPHINGOSINE-1-PHOSPHATE PHOSPHOHYDROLASE"/>
    <property type="match status" value="1"/>
</dbReference>
<dbReference type="SMART" id="SM00014">
    <property type="entry name" value="acidPPc"/>
    <property type="match status" value="1"/>
</dbReference>
<dbReference type="Proteomes" id="UP000321154">
    <property type="component" value="Unassembled WGS sequence"/>
</dbReference>
<feature type="transmembrane region" description="Helical" evidence="8">
    <location>
        <begin position="122"/>
        <end position="139"/>
    </location>
</feature>
<gene>
    <name evidence="10" type="ORF">FFA01_20210</name>
</gene>
<evidence type="ECO:0000313" key="11">
    <source>
        <dbReference type="Proteomes" id="UP000321154"/>
    </source>
</evidence>
<dbReference type="InterPro" id="IPR000326">
    <property type="entry name" value="PAP2/HPO"/>
</dbReference>
<feature type="region of interest" description="Disordered" evidence="7">
    <location>
        <begin position="1"/>
        <end position="27"/>
    </location>
</feature>
<dbReference type="InterPro" id="IPR036938">
    <property type="entry name" value="PAP2/HPO_sf"/>
</dbReference>
<proteinExistence type="predicted"/>
<keyword evidence="6 8" id="KW-0472">Membrane</keyword>
<feature type="transmembrane region" description="Helical" evidence="8">
    <location>
        <begin position="183"/>
        <end position="202"/>
    </location>
</feature>
<keyword evidence="2" id="KW-1003">Cell membrane</keyword>
<reference evidence="10 11" key="1">
    <citation type="submission" date="2019-07" db="EMBL/GenBank/DDBJ databases">
        <title>Whole genome shotgun sequence of Frigoribacterium faeni NBRC 103066.</title>
        <authorList>
            <person name="Hosoyama A."/>
            <person name="Uohara A."/>
            <person name="Ohji S."/>
            <person name="Ichikawa N."/>
        </authorList>
    </citation>
    <scope>NUCLEOTIDE SEQUENCE [LARGE SCALE GENOMIC DNA]</scope>
    <source>
        <strain evidence="10 11">NBRC 103066</strain>
    </source>
</reference>
<dbReference type="EMBL" id="BJUV01000019">
    <property type="protein sequence ID" value="GEK83712.1"/>
    <property type="molecule type" value="Genomic_DNA"/>
</dbReference>
<feature type="transmembrane region" description="Helical" evidence="8">
    <location>
        <begin position="214"/>
        <end position="233"/>
    </location>
</feature>
<feature type="transmembrane region" description="Helical" evidence="8">
    <location>
        <begin position="159"/>
        <end position="178"/>
    </location>
</feature>
<dbReference type="Pfam" id="PF01569">
    <property type="entry name" value="PAP2"/>
    <property type="match status" value="1"/>
</dbReference>
<keyword evidence="11" id="KW-1185">Reference proteome</keyword>